<keyword evidence="4 6" id="KW-0067">ATP-binding</keyword>
<feature type="repeat" description="TPR" evidence="5">
    <location>
        <begin position="677"/>
        <end position="710"/>
    </location>
</feature>
<dbReference type="PROSITE" id="PS50011">
    <property type="entry name" value="PROTEIN_KINASE_DOM"/>
    <property type="match status" value="1"/>
</dbReference>
<keyword evidence="10" id="KW-1185">Reference proteome</keyword>
<dbReference type="SUPFAM" id="SSF48452">
    <property type="entry name" value="TPR-like"/>
    <property type="match status" value="3"/>
</dbReference>
<dbReference type="PROSITE" id="PS00107">
    <property type="entry name" value="PROTEIN_KINASE_ATP"/>
    <property type="match status" value="1"/>
</dbReference>
<dbReference type="Gene3D" id="1.25.40.10">
    <property type="entry name" value="Tetratricopeptide repeat domain"/>
    <property type="match status" value="2"/>
</dbReference>
<dbReference type="PROSITE" id="PS00108">
    <property type="entry name" value="PROTEIN_KINASE_ST"/>
    <property type="match status" value="1"/>
</dbReference>
<evidence type="ECO:0000256" key="1">
    <source>
        <dbReference type="ARBA" id="ARBA00022679"/>
    </source>
</evidence>
<dbReference type="EMBL" id="CP071090">
    <property type="protein sequence ID" value="QSQ18987.1"/>
    <property type="molecule type" value="Genomic_DNA"/>
</dbReference>
<dbReference type="PROSITE" id="PS50005">
    <property type="entry name" value="TPR"/>
    <property type="match status" value="1"/>
</dbReference>
<sequence length="1026" mass="112259">MKPCPAETTLSDLLAGLLPAEERSQVLTHVESCHDCQRVLAAADSTSSDTPTEPAAAPLERGARLSRYVVLERIGAGAMGVVYAAYDPELDRQVALKMLRPEGRQVEELRQRLVLEAQSLARLSHANVVSVFDVGTHDDCVFLAMELVDGVTLAEWLRTPRSWQEVLRVFTEAGRGLSAAHSAGLVHRDFKPANVLVHKDGRARVTDFGMARPLNRGQATASKAEPGAASSTASPLTRTGVLLGTPAYMAPELLDGRRADALSDQFSFCVALHEALYGVRPFEGVSLEEVARAAQEERLRPVPHGTKVPAWVRRAVLRGLKPRPEERHPSMEPLLAALAPPPRRVWALMTALAGLACLLGGVGAWTLAHRTEARCEQEVEKLDAAWSPVQREQVHAAFLASGVSHAADTWEKVAGILDGHASQWRTLRTEACVTSHEQPASNAWQTAACLDTRLWQLAAVTDVLRKADAAMVRKSVQLVTSLEGLTGCRDAPELSTRPQPPDALRARVDAARRKLAEAEAQNAAGRYAEGLKLTSALLEDIQDVDYKPLEAEVLLSHGRLLDNNSRPKDAEPIFYKAVFAAEAGHDDATAARTWNHLLLLVGSRLARPADAERIAQHAQAAVVRLGRERFPAVAADFYLALSYVLMQQGKYGQADVELSKGLELAKRAHGEDSLRAADFLVSLGRVHYEQDRYQQALDAHLRALQIRERLLGPNHPVLAHILNELAIEYDDLGRTDEAIAALRRAVGLFSDVEGQEPSILGVVLGTLGGKLQELGHAEEGRRHYERARAIFVRILGPDNPLVALTDLHLGILDSEADQPEKAFALFADAEKRIERALGPDSRRSTGLLITRADAYNRVGRNAEARKDLMHAKAIIVKEHGPDTPNVAEVAPSWGRVALDERKPREALDVCEHALALDEKTQGPRSQNVARNLVCLGEAHLDLGEPEKARPLLERALEVLNGASTAQLTSAWARFLMARALMAQHPPDKERARAFAEQARAVFEAQGNRARPEMEKLRAWQLGLSRR</sequence>
<evidence type="ECO:0000256" key="2">
    <source>
        <dbReference type="ARBA" id="ARBA00022741"/>
    </source>
</evidence>
<dbReference type="InterPro" id="IPR011009">
    <property type="entry name" value="Kinase-like_dom_sf"/>
</dbReference>
<dbReference type="InterPro" id="IPR019734">
    <property type="entry name" value="TPR_rpt"/>
</dbReference>
<feature type="region of interest" description="Disordered" evidence="7">
    <location>
        <begin position="216"/>
        <end position="235"/>
    </location>
</feature>
<keyword evidence="5" id="KW-0802">TPR repeat</keyword>
<dbReference type="GO" id="GO:0004674">
    <property type="term" value="F:protein serine/threonine kinase activity"/>
    <property type="evidence" value="ECO:0007669"/>
    <property type="project" value="UniProtKB-KW"/>
</dbReference>
<dbReference type="PANTHER" id="PTHR43289">
    <property type="entry name" value="MITOGEN-ACTIVATED PROTEIN KINASE KINASE KINASE 20-RELATED"/>
    <property type="match status" value="1"/>
</dbReference>
<evidence type="ECO:0000256" key="7">
    <source>
        <dbReference type="SAM" id="MobiDB-lite"/>
    </source>
</evidence>
<accession>A0ABX7NJF6</accession>
<dbReference type="Pfam" id="PF13424">
    <property type="entry name" value="TPR_12"/>
    <property type="match status" value="3"/>
</dbReference>
<reference evidence="9 10" key="1">
    <citation type="submission" date="2021-02" db="EMBL/GenBank/DDBJ databases">
        <title>De Novo genome assembly of isolated myxobacteria.</title>
        <authorList>
            <person name="Stevens D.C."/>
        </authorList>
    </citation>
    <scope>NUCLEOTIDE SEQUENCE [LARGE SCALE GENOMIC DNA]</scope>
    <source>
        <strain evidence="10">SCPEA02</strain>
    </source>
</reference>
<dbReference type="Pfam" id="PF00069">
    <property type="entry name" value="Pkinase"/>
    <property type="match status" value="1"/>
</dbReference>
<evidence type="ECO:0000256" key="3">
    <source>
        <dbReference type="ARBA" id="ARBA00022777"/>
    </source>
</evidence>
<feature type="domain" description="Protein kinase" evidence="8">
    <location>
        <begin position="68"/>
        <end position="339"/>
    </location>
</feature>
<evidence type="ECO:0000256" key="6">
    <source>
        <dbReference type="PROSITE-ProRule" id="PRU10141"/>
    </source>
</evidence>
<dbReference type="InterPro" id="IPR008271">
    <property type="entry name" value="Ser/Thr_kinase_AS"/>
</dbReference>
<evidence type="ECO:0000313" key="10">
    <source>
        <dbReference type="Proteomes" id="UP000662747"/>
    </source>
</evidence>
<evidence type="ECO:0000256" key="5">
    <source>
        <dbReference type="PROSITE-ProRule" id="PRU00339"/>
    </source>
</evidence>
<dbReference type="PANTHER" id="PTHR43289:SF6">
    <property type="entry name" value="SERINE_THREONINE-PROTEIN KINASE NEKL-3"/>
    <property type="match status" value="1"/>
</dbReference>
<gene>
    <name evidence="9" type="ORF">JY651_26945</name>
</gene>
<proteinExistence type="predicted"/>
<keyword evidence="3 9" id="KW-0418">Kinase</keyword>
<protein>
    <submittedName>
        <fullName evidence="9">Serine/threonine protein kinase</fullName>
    </submittedName>
</protein>
<dbReference type="Gene3D" id="3.30.200.20">
    <property type="entry name" value="Phosphorylase Kinase, domain 1"/>
    <property type="match status" value="1"/>
</dbReference>
<keyword evidence="2 6" id="KW-0547">Nucleotide-binding</keyword>
<dbReference type="InterPro" id="IPR011990">
    <property type="entry name" value="TPR-like_helical_dom_sf"/>
</dbReference>
<keyword evidence="1" id="KW-0808">Transferase</keyword>
<dbReference type="Gene3D" id="1.10.510.10">
    <property type="entry name" value="Transferase(Phosphotransferase) domain 1"/>
    <property type="match status" value="1"/>
</dbReference>
<keyword evidence="9" id="KW-0723">Serine/threonine-protein kinase</keyword>
<evidence type="ECO:0000259" key="8">
    <source>
        <dbReference type="PROSITE" id="PS50011"/>
    </source>
</evidence>
<feature type="binding site" evidence="6">
    <location>
        <position position="97"/>
    </location>
    <ligand>
        <name>ATP</name>
        <dbReference type="ChEBI" id="CHEBI:30616"/>
    </ligand>
</feature>
<organism evidence="9 10">
    <name type="scientific">Pyxidicoccus parkwayensis</name>
    <dbReference type="NCBI Taxonomy" id="2813578"/>
    <lineage>
        <taxon>Bacteria</taxon>
        <taxon>Pseudomonadati</taxon>
        <taxon>Myxococcota</taxon>
        <taxon>Myxococcia</taxon>
        <taxon>Myxococcales</taxon>
        <taxon>Cystobacterineae</taxon>
        <taxon>Myxococcaceae</taxon>
        <taxon>Pyxidicoccus</taxon>
    </lineage>
</organism>
<dbReference type="SMART" id="SM00028">
    <property type="entry name" value="TPR"/>
    <property type="match status" value="5"/>
</dbReference>
<evidence type="ECO:0000313" key="9">
    <source>
        <dbReference type="EMBL" id="QSQ18987.1"/>
    </source>
</evidence>
<dbReference type="InterPro" id="IPR017441">
    <property type="entry name" value="Protein_kinase_ATP_BS"/>
</dbReference>
<dbReference type="InterPro" id="IPR000719">
    <property type="entry name" value="Prot_kinase_dom"/>
</dbReference>
<name>A0ABX7NJF6_9BACT</name>
<dbReference type="CDD" id="cd14014">
    <property type="entry name" value="STKc_PknB_like"/>
    <property type="match status" value="1"/>
</dbReference>
<dbReference type="RefSeq" id="WP_206720575.1">
    <property type="nucleotide sequence ID" value="NZ_CP071090.1"/>
</dbReference>
<dbReference type="SUPFAM" id="SSF56112">
    <property type="entry name" value="Protein kinase-like (PK-like)"/>
    <property type="match status" value="1"/>
</dbReference>
<dbReference type="Proteomes" id="UP000662747">
    <property type="component" value="Chromosome"/>
</dbReference>
<evidence type="ECO:0000256" key="4">
    <source>
        <dbReference type="ARBA" id="ARBA00022840"/>
    </source>
</evidence>